<dbReference type="Proteomes" id="UP001589867">
    <property type="component" value="Unassembled WGS sequence"/>
</dbReference>
<dbReference type="InterPro" id="IPR017871">
    <property type="entry name" value="ABC_transporter-like_CS"/>
</dbReference>
<dbReference type="SUPFAM" id="SSF52540">
    <property type="entry name" value="P-loop containing nucleoside triphosphate hydrolases"/>
    <property type="match status" value="1"/>
</dbReference>
<name>A0ABV6MFB6_9ACTN</name>
<dbReference type="EMBL" id="JBHLUH010000083">
    <property type="protein sequence ID" value="MFC0533407.1"/>
    <property type="molecule type" value="Genomic_DNA"/>
</dbReference>
<dbReference type="InterPro" id="IPR050093">
    <property type="entry name" value="ABC_SmlMolc_Importer"/>
</dbReference>
<dbReference type="SUPFAM" id="SSF50331">
    <property type="entry name" value="MOP-like"/>
    <property type="match status" value="1"/>
</dbReference>
<accession>A0ABV6MFB6</accession>
<dbReference type="InterPro" id="IPR008995">
    <property type="entry name" value="Mo/tungstate-bd_C_term_dom"/>
</dbReference>
<dbReference type="Pfam" id="PF00005">
    <property type="entry name" value="ABC_tran"/>
    <property type="match status" value="1"/>
</dbReference>
<keyword evidence="3 5" id="KW-0067">ATP-binding</keyword>
<reference evidence="5 6" key="1">
    <citation type="submission" date="2024-09" db="EMBL/GenBank/DDBJ databases">
        <authorList>
            <person name="Sun Q."/>
            <person name="Mori K."/>
        </authorList>
    </citation>
    <scope>NUCLEOTIDE SEQUENCE [LARGE SCALE GENOMIC DNA]</scope>
    <source>
        <strain evidence="5 6">TBRC 3947</strain>
    </source>
</reference>
<organism evidence="5 6">
    <name type="scientific">Phytohabitans kaempferiae</name>
    <dbReference type="NCBI Taxonomy" id="1620943"/>
    <lineage>
        <taxon>Bacteria</taxon>
        <taxon>Bacillati</taxon>
        <taxon>Actinomycetota</taxon>
        <taxon>Actinomycetes</taxon>
        <taxon>Micromonosporales</taxon>
        <taxon>Micromonosporaceae</taxon>
    </lineage>
</organism>
<comment type="caution">
    <text evidence="5">The sequence shown here is derived from an EMBL/GenBank/DDBJ whole genome shotgun (WGS) entry which is preliminary data.</text>
</comment>
<dbReference type="PANTHER" id="PTHR42781">
    <property type="entry name" value="SPERMIDINE/PUTRESCINE IMPORT ATP-BINDING PROTEIN POTA"/>
    <property type="match status" value="1"/>
</dbReference>
<evidence type="ECO:0000256" key="3">
    <source>
        <dbReference type="ARBA" id="ARBA00022840"/>
    </source>
</evidence>
<evidence type="ECO:0000256" key="2">
    <source>
        <dbReference type="ARBA" id="ARBA00022741"/>
    </source>
</evidence>
<feature type="domain" description="ABC transporter" evidence="4">
    <location>
        <begin position="40"/>
        <end position="270"/>
    </location>
</feature>
<dbReference type="RefSeq" id="WP_377261013.1">
    <property type="nucleotide sequence ID" value="NZ_JBHLUH010000083.1"/>
</dbReference>
<gene>
    <name evidence="5" type="ORF">ACFFIA_37965</name>
</gene>
<dbReference type="InterPro" id="IPR027417">
    <property type="entry name" value="P-loop_NTPase"/>
</dbReference>
<dbReference type="GO" id="GO:0005524">
    <property type="term" value="F:ATP binding"/>
    <property type="evidence" value="ECO:0007669"/>
    <property type="project" value="UniProtKB-KW"/>
</dbReference>
<sequence>MLRRDASRRPGGIAMMASGARGLTSGARQQAAVQEDIEYLVLEGLRKNYRSVTAVDGVSMSVRRGEILVLLGPSGCGKTTTLNMIAGFVRPDAGRVRLNGRDITDLPVQRRQVGMVFQRHALFPHMSAYENVAYGLRRRRVPRDELHTRVRQKLDMVGLGDHAQRLPGELSGGQQQRVALARALVIRPDVLLLDEPLSALDAKLRVGMREEIRALVDAEQVTAVLVTHDQEEALAVADAIAVMDGGLVRQLAPPRELYSNPTDRFVATFIGDTVAIPGVVVEAGAGTATLRVGDSMLSGADPAGELTPGAPAEALVRPERITILEDGEPGRAEGNSWLGRLESQVFLGSAAKLTFAGSCRLAFPSGSARPLRVGTEYTLTWSRADTRIFRTGGTPSGNGAADG</sequence>
<keyword evidence="6" id="KW-1185">Reference proteome</keyword>
<dbReference type="Gene3D" id="3.40.50.300">
    <property type="entry name" value="P-loop containing nucleotide triphosphate hydrolases"/>
    <property type="match status" value="1"/>
</dbReference>
<proteinExistence type="predicted"/>
<dbReference type="Gene3D" id="2.40.50.100">
    <property type="match status" value="1"/>
</dbReference>
<dbReference type="Pfam" id="PF08402">
    <property type="entry name" value="TOBE_2"/>
    <property type="match status" value="1"/>
</dbReference>
<dbReference type="PANTHER" id="PTHR42781:SF4">
    <property type="entry name" value="SPERMIDINE_PUTRESCINE IMPORT ATP-BINDING PROTEIN POTA"/>
    <property type="match status" value="1"/>
</dbReference>
<protein>
    <submittedName>
        <fullName evidence="5">ABC transporter ATP-binding protein</fullName>
    </submittedName>
</protein>
<evidence type="ECO:0000256" key="1">
    <source>
        <dbReference type="ARBA" id="ARBA00022448"/>
    </source>
</evidence>
<evidence type="ECO:0000313" key="6">
    <source>
        <dbReference type="Proteomes" id="UP001589867"/>
    </source>
</evidence>
<dbReference type="InterPro" id="IPR013611">
    <property type="entry name" value="Transp-assoc_OB_typ2"/>
</dbReference>
<dbReference type="InterPro" id="IPR003593">
    <property type="entry name" value="AAA+_ATPase"/>
</dbReference>
<dbReference type="SMART" id="SM00382">
    <property type="entry name" value="AAA"/>
    <property type="match status" value="1"/>
</dbReference>
<evidence type="ECO:0000259" key="4">
    <source>
        <dbReference type="PROSITE" id="PS50893"/>
    </source>
</evidence>
<dbReference type="InterPro" id="IPR003439">
    <property type="entry name" value="ABC_transporter-like_ATP-bd"/>
</dbReference>
<keyword evidence="2" id="KW-0547">Nucleotide-binding</keyword>
<dbReference type="PROSITE" id="PS50893">
    <property type="entry name" value="ABC_TRANSPORTER_2"/>
    <property type="match status" value="1"/>
</dbReference>
<evidence type="ECO:0000313" key="5">
    <source>
        <dbReference type="EMBL" id="MFC0533407.1"/>
    </source>
</evidence>
<keyword evidence="1" id="KW-0813">Transport</keyword>
<dbReference type="PROSITE" id="PS00211">
    <property type="entry name" value="ABC_TRANSPORTER_1"/>
    <property type="match status" value="1"/>
</dbReference>